<proteinExistence type="predicted"/>
<name>A0ACD0WRL3_CLALS</name>
<sequence>MRLVYSQYNFESALQFGLADMIQFAGRTNKSSHFRRSIRDSSCFHHCPMIFSIFPKPVCERALFPKRDIMSEEISGHAIATDSSLLLCQLTRLLLLISLCHYGFCFFHCFRFFLGFCIFHLVFASSSIGFYLFCILLSPQILTVEFIIQPWVQNMKA</sequence>
<accession>A0ACD0WRL3</accession>
<protein>
    <submittedName>
        <fullName evidence="1">Uncharacterized protein</fullName>
    </submittedName>
</protein>
<evidence type="ECO:0000313" key="2">
    <source>
        <dbReference type="Proteomes" id="UP000326582"/>
    </source>
</evidence>
<gene>
    <name evidence="1" type="ORF">EJF14_60158</name>
</gene>
<keyword evidence="2" id="KW-1185">Reference proteome</keyword>
<reference evidence="2" key="1">
    <citation type="journal article" date="2019" name="MBio">
        <title>Comparative genomics for the elucidation of multidrug resistance (MDR) in Candida lusitaniae.</title>
        <authorList>
            <person name="Kannan A."/>
            <person name="Asner S.A."/>
            <person name="Trachsel E."/>
            <person name="Kelly S."/>
            <person name="Parker J."/>
            <person name="Sanglard D."/>
        </authorList>
    </citation>
    <scope>NUCLEOTIDE SEQUENCE [LARGE SCALE GENOMIC DNA]</scope>
    <source>
        <strain evidence="2">P1</strain>
    </source>
</reference>
<evidence type="ECO:0000313" key="1">
    <source>
        <dbReference type="EMBL" id="QFZ29647.1"/>
    </source>
</evidence>
<dbReference type="Proteomes" id="UP000326582">
    <property type="component" value="Chromosome 6"/>
</dbReference>
<organism evidence="1 2">
    <name type="scientific">Clavispora lusitaniae</name>
    <name type="common">Candida lusitaniae</name>
    <dbReference type="NCBI Taxonomy" id="36911"/>
    <lineage>
        <taxon>Eukaryota</taxon>
        <taxon>Fungi</taxon>
        <taxon>Dikarya</taxon>
        <taxon>Ascomycota</taxon>
        <taxon>Saccharomycotina</taxon>
        <taxon>Pichiomycetes</taxon>
        <taxon>Metschnikowiaceae</taxon>
        <taxon>Clavispora</taxon>
    </lineage>
</organism>
<dbReference type="EMBL" id="CP038489">
    <property type="protein sequence ID" value="QFZ29647.1"/>
    <property type="molecule type" value="Genomic_DNA"/>
</dbReference>